<dbReference type="RefSeq" id="WP_221248484.1">
    <property type="nucleotide sequence ID" value="NZ_AP024355.1"/>
</dbReference>
<gene>
    <name evidence="1" type="ORF">DESUT3_21180</name>
</gene>
<keyword evidence="2" id="KW-1185">Reference proteome</keyword>
<dbReference type="Gene3D" id="1.10.340.20">
    <property type="entry name" value="Apc36109-like domain"/>
    <property type="match status" value="1"/>
</dbReference>
<evidence type="ECO:0008006" key="3">
    <source>
        <dbReference type="Google" id="ProtNLM"/>
    </source>
</evidence>
<proteinExistence type="predicted"/>
<dbReference type="InterPro" id="IPR015053">
    <property type="entry name" value="DUF1871"/>
</dbReference>
<reference evidence="1 2" key="1">
    <citation type="journal article" date="2016" name="C (Basel)">
        <title>Selective Growth of and Electricity Production by Marine Exoelectrogenic Bacteria in Self-Aggregated Hydrogel of Microbially Reduced Graphene Oxide.</title>
        <authorList>
            <person name="Yoshida N."/>
            <person name="Goto Y."/>
            <person name="Miyata Y."/>
        </authorList>
    </citation>
    <scope>NUCLEOTIDE SEQUENCE [LARGE SCALE GENOMIC DNA]</scope>
    <source>
        <strain evidence="1 2">NIT-T3</strain>
    </source>
</reference>
<evidence type="ECO:0000313" key="1">
    <source>
        <dbReference type="EMBL" id="BCR05049.1"/>
    </source>
</evidence>
<dbReference type="EMBL" id="AP024355">
    <property type="protein sequence ID" value="BCR05049.1"/>
    <property type="molecule type" value="Genomic_DNA"/>
</dbReference>
<dbReference type="Pfam" id="PF08958">
    <property type="entry name" value="DUF1871"/>
    <property type="match status" value="1"/>
</dbReference>
<sequence>MKNKAQYEIIFEIVRSEIIKWDPYELIQGGAPDDEFDQEIAQIVAKLENITLENDLKTIIAGIFSKTFESEHFTPIECGDVANKIEKSLSKIKCI</sequence>
<name>A0ABN6DZT8_9BACT</name>
<dbReference type="Proteomes" id="UP001319827">
    <property type="component" value="Chromosome"/>
</dbReference>
<accession>A0ABN6DZT8</accession>
<reference evidence="1 2" key="2">
    <citation type="journal article" date="2021" name="Int. J. Syst. Evol. Microbiol.">
        <title>Isolation and Polyphasic Characterization of Desulfuromonas versatilis sp. Nov., an Electrogenic Bacteria Capable of Versatile Metabolism Isolated from a Graphene Oxide-Reducing Enrichment Culture.</title>
        <authorList>
            <person name="Xie L."/>
            <person name="Yoshida N."/>
            <person name="Ishii S."/>
            <person name="Meng L."/>
        </authorList>
    </citation>
    <scope>NUCLEOTIDE SEQUENCE [LARGE SCALE GENOMIC DNA]</scope>
    <source>
        <strain evidence="1 2">NIT-T3</strain>
    </source>
</reference>
<evidence type="ECO:0000313" key="2">
    <source>
        <dbReference type="Proteomes" id="UP001319827"/>
    </source>
</evidence>
<protein>
    <recommendedName>
        <fullName evidence="3">DUF1871 domain-containing protein</fullName>
    </recommendedName>
</protein>
<dbReference type="SUPFAM" id="SSF116922">
    <property type="entry name" value="YugE-like"/>
    <property type="match status" value="1"/>
</dbReference>
<organism evidence="1 2">
    <name type="scientific">Desulfuromonas versatilis</name>
    <dbReference type="NCBI Taxonomy" id="2802975"/>
    <lineage>
        <taxon>Bacteria</taxon>
        <taxon>Pseudomonadati</taxon>
        <taxon>Thermodesulfobacteriota</taxon>
        <taxon>Desulfuromonadia</taxon>
        <taxon>Desulfuromonadales</taxon>
        <taxon>Desulfuromonadaceae</taxon>
        <taxon>Desulfuromonas</taxon>
    </lineage>
</organism>
<dbReference type="InterPro" id="IPR023162">
    <property type="entry name" value="Apc36109-like_dom_sf"/>
</dbReference>